<evidence type="ECO:0000256" key="1">
    <source>
        <dbReference type="ARBA" id="ARBA00022723"/>
    </source>
</evidence>
<dbReference type="InterPro" id="IPR003593">
    <property type="entry name" value="AAA+_ATPase"/>
</dbReference>
<comment type="domain">
    <text evidence="11">The middle region has homology to RecA with ATPase motifs including the RadA KNRFG motif, while the C-terminus is homologous to Lon protease.</text>
</comment>
<feature type="region of interest" description="Lon-protease-like" evidence="11">
    <location>
        <begin position="354"/>
        <end position="466"/>
    </location>
</feature>
<dbReference type="Gene3D" id="3.40.50.300">
    <property type="entry name" value="P-loop containing nucleotide triphosphate hydrolases"/>
    <property type="match status" value="1"/>
</dbReference>
<keyword evidence="2 11" id="KW-0547">Nucleotide-binding</keyword>
<evidence type="ECO:0000313" key="15">
    <source>
        <dbReference type="EMBL" id="MBO0905797.1"/>
    </source>
</evidence>
<dbReference type="SUPFAM" id="SSF54211">
    <property type="entry name" value="Ribosomal protein S5 domain 2-like"/>
    <property type="match status" value="1"/>
</dbReference>
<dbReference type="InterPro" id="IPR014721">
    <property type="entry name" value="Ribsml_uS5_D2-typ_fold_subgr"/>
</dbReference>
<evidence type="ECO:0000313" key="16">
    <source>
        <dbReference type="Proteomes" id="UP000664288"/>
    </source>
</evidence>
<dbReference type="PROSITE" id="PS50162">
    <property type="entry name" value="RECA_2"/>
    <property type="match status" value="1"/>
</dbReference>
<dbReference type="InterPro" id="IPR020588">
    <property type="entry name" value="RecA_ATP-bd"/>
</dbReference>
<keyword evidence="7 11" id="KW-0067">ATP-binding</keyword>
<keyword evidence="9 11" id="KW-0238">DNA-binding</keyword>
<evidence type="ECO:0000256" key="13">
    <source>
        <dbReference type="RuleBase" id="RU003555"/>
    </source>
</evidence>
<dbReference type="CDD" id="cd01121">
    <property type="entry name" value="RadA_SMS_N"/>
    <property type="match status" value="1"/>
</dbReference>
<dbReference type="EMBL" id="JAFMPY010000026">
    <property type="protein sequence ID" value="MBO0905797.1"/>
    <property type="molecule type" value="Genomic_DNA"/>
</dbReference>
<dbReference type="Pfam" id="PF13481">
    <property type="entry name" value="AAA_25"/>
    <property type="match status" value="1"/>
</dbReference>
<feature type="binding site" evidence="11">
    <location>
        <begin position="97"/>
        <end position="104"/>
    </location>
    <ligand>
        <name>ATP</name>
        <dbReference type="ChEBI" id="CHEBI:30616"/>
    </ligand>
</feature>
<sequence>MAKPKLTFICQACGAVYTRWQGKCDACGEWNTIVEENASGGIGGGPQRGARRKGRPSALLPLSGEIEEAPRVVTGIAEFDRATGGGIVRGSAILIGGDPGIGKSTLLMQAAAALSRRGHRVVYVSGEEAVAQVRLRAQRLAAADTAVELLAETNVEDILATLAEARRPDLVIVDSIQTLWSDAAEAAPGTVTQVRTAAQLMIRFAKASGAAVILVGHVTKDGQIAGPRVVEHMVDAVLYFEGEGGHHFRILRTVKNRFGPTDEIGVFEMGGEGLREVANPSELFLGERNAKAPGAAVFAGMEGTRPVLVEIQALVAPSALGTPRRAVVGWDQPRLAMVLAVLDAHCGVRLSQHDVYLNVAGGFRISEPAADLAVAAALVSSLSGAPLPPDCVYFGEISLSGAVRPVAHAAQRLKEAEKLGFSRSVLPAASADLPKSHAMRVGEVEALPDLVAQVAGGSIPRPEEGA</sequence>
<dbReference type="Gene3D" id="3.30.230.10">
    <property type="match status" value="1"/>
</dbReference>
<evidence type="ECO:0000256" key="3">
    <source>
        <dbReference type="ARBA" id="ARBA00022763"/>
    </source>
</evidence>
<evidence type="ECO:0000256" key="12">
    <source>
        <dbReference type="NCBIfam" id="TIGR00416"/>
    </source>
</evidence>
<keyword evidence="3 11" id="KW-0227">DNA damage</keyword>
<dbReference type="PANTHER" id="PTHR32472:SF10">
    <property type="entry name" value="DNA REPAIR PROTEIN RADA-LIKE PROTEIN"/>
    <property type="match status" value="1"/>
</dbReference>
<evidence type="ECO:0000256" key="6">
    <source>
        <dbReference type="ARBA" id="ARBA00022833"/>
    </source>
</evidence>
<keyword evidence="10 11" id="KW-0234">DNA repair</keyword>
<evidence type="ECO:0000256" key="9">
    <source>
        <dbReference type="ARBA" id="ARBA00023125"/>
    </source>
</evidence>
<name>A0ABS3J9K4_9HYPH</name>
<dbReference type="PANTHER" id="PTHR32472">
    <property type="entry name" value="DNA REPAIR PROTEIN RADA"/>
    <property type="match status" value="1"/>
</dbReference>
<dbReference type="PRINTS" id="PR01874">
    <property type="entry name" value="DNAREPAIRADA"/>
</dbReference>
<dbReference type="SMART" id="SM00382">
    <property type="entry name" value="AAA"/>
    <property type="match status" value="1"/>
</dbReference>
<dbReference type="InterPro" id="IPR027417">
    <property type="entry name" value="P-loop_NTPase"/>
</dbReference>
<dbReference type="InterPro" id="IPR041166">
    <property type="entry name" value="Rubredoxin_2"/>
</dbReference>
<dbReference type="InterPro" id="IPR020568">
    <property type="entry name" value="Ribosomal_Su5_D2-typ_SF"/>
</dbReference>
<evidence type="ECO:0000256" key="2">
    <source>
        <dbReference type="ARBA" id="ARBA00022741"/>
    </source>
</evidence>
<dbReference type="NCBIfam" id="TIGR00416">
    <property type="entry name" value="sms"/>
    <property type="match status" value="1"/>
</dbReference>
<feature type="short sequence motif" description="RadA KNRFG motif" evidence="11">
    <location>
        <begin position="255"/>
        <end position="259"/>
    </location>
</feature>
<evidence type="ECO:0000256" key="8">
    <source>
        <dbReference type="ARBA" id="ARBA00023016"/>
    </source>
</evidence>
<keyword evidence="5" id="KW-0378">Hydrolase</keyword>
<dbReference type="HAMAP" id="MF_01498">
    <property type="entry name" value="RadA_bact"/>
    <property type="match status" value="1"/>
</dbReference>
<dbReference type="Pfam" id="PF18073">
    <property type="entry name" value="Zn_ribbon_LapB"/>
    <property type="match status" value="1"/>
</dbReference>
<keyword evidence="8 11" id="KW-0346">Stress response</keyword>
<evidence type="ECO:0000256" key="7">
    <source>
        <dbReference type="ARBA" id="ARBA00022840"/>
    </source>
</evidence>
<evidence type="ECO:0000256" key="11">
    <source>
        <dbReference type="HAMAP-Rule" id="MF_01498"/>
    </source>
</evidence>
<evidence type="ECO:0000256" key="10">
    <source>
        <dbReference type="ARBA" id="ARBA00023204"/>
    </source>
</evidence>
<keyword evidence="16" id="KW-1185">Reference proteome</keyword>
<dbReference type="Proteomes" id="UP000664288">
    <property type="component" value="Unassembled WGS sequence"/>
</dbReference>
<reference evidence="15 16" key="1">
    <citation type="submission" date="2021-03" db="EMBL/GenBank/DDBJ databases">
        <title>Whole genome sequence of Jiella sp. MQZ13P-4.</title>
        <authorList>
            <person name="Tuo L."/>
        </authorList>
    </citation>
    <scope>NUCLEOTIDE SEQUENCE [LARGE SCALE GENOMIC DNA]</scope>
    <source>
        <strain evidence="15 16">MQZ13P-4</strain>
    </source>
</reference>
<dbReference type="RefSeq" id="WP_207352433.1">
    <property type="nucleotide sequence ID" value="NZ_JAFMPY010000026.1"/>
</dbReference>
<keyword evidence="4 13" id="KW-0863">Zinc-finger</keyword>
<accession>A0ABS3J9K4</accession>
<evidence type="ECO:0000256" key="4">
    <source>
        <dbReference type="ARBA" id="ARBA00022771"/>
    </source>
</evidence>
<gene>
    <name evidence="11 15" type="primary">radA</name>
    <name evidence="15" type="ORF">J1C47_19300</name>
</gene>
<comment type="function">
    <text evidence="13">DNA-dependent ATPase involved in processing of recombination intermediates, plays a role in repairing DNA breaks. Stimulates the branch migration of RecA-mediated strand transfer reactions, allowing the 3' invading strand to extend heteroduplex DNA faster. Binds ssDNA in the presence of ADP but not other nucleotides, has ATPase activity that is stimulated by ssDNA and various branched DNA structures, but inhibited by SSB. Does not have RecA's homology-searching function.</text>
</comment>
<proteinExistence type="inferred from homology"/>
<keyword evidence="1 11" id="KW-0479">Metal-binding</keyword>
<comment type="function">
    <text evidence="11">Plays a role in repairing double-strand DNA breaks, probably involving stabilizing or processing branched DNA or blocked replication forks.</text>
</comment>
<evidence type="ECO:0000256" key="5">
    <source>
        <dbReference type="ARBA" id="ARBA00022801"/>
    </source>
</evidence>
<dbReference type="SUPFAM" id="SSF52540">
    <property type="entry name" value="P-loop containing nucleoside triphosphate hydrolases"/>
    <property type="match status" value="1"/>
</dbReference>
<dbReference type="Pfam" id="PF13541">
    <property type="entry name" value="ChlI"/>
    <property type="match status" value="1"/>
</dbReference>
<comment type="caution">
    <text evidence="15">The sequence shown here is derived from an EMBL/GenBank/DDBJ whole genome shotgun (WGS) entry which is preliminary data.</text>
</comment>
<protein>
    <recommendedName>
        <fullName evidence="11 12">DNA repair protein RadA</fullName>
    </recommendedName>
</protein>
<evidence type="ECO:0000259" key="14">
    <source>
        <dbReference type="PROSITE" id="PS50162"/>
    </source>
</evidence>
<dbReference type="InterPro" id="IPR004504">
    <property type="entry name" value="DNA_repair_RadA"/>
</dbReference>
<feature type="domain" description="RecA family profile 1" evidence="14">
    <location>
        <begin position="68"/>
        <end position="218"/>
    </location>
</feature>
<organism evidence="15 16">
    <name type="scientific">Jiella sonneratiae</name>
    <dbReference type="NCBI Taxonomy" id="2816856"/>
    <lineage>
        <taxon>Bacteria</taxon>
        <taxon>Pseudomonadati</taxon>
        <taxon>Pseudomonadota</taxon>
        <taxon>Alphaproteobacteria</taxon>
        <taxon>Hyphomicrobiales</taxon>
        <taxon>Aurantimonadaceae</taxon>
        <taxon>Jiella</taxon>
    </lineage>
</organism>
<keyword evidence="6 13" id="KW-0862">Zinc</keyword>
<comment type="similarity">
    <text evidence="11 13">Belongs to the RecA family. RadA subfamily.</text>
</comment>